<protein>
    <submittedName>
        <fullName evidence="1">Uncharacterized protein</fullName>
    </submittedName>
</protein>
<dbReference type="EMBL" id="LMVH01000001">
    <property type="protein sequence ID" value="KUL99053.1"/>
    <property type="molecule type" value="Genomic_DNA"/>
</dbReference>
<proteinExistence type="predicted"/>
<evidence type="ECO:0000313" key="1">
    <source>
        <dbReference type="EMBL" id="KUL99053.1"/>
    </source>
</evidence>
<comment type="caution">
    <text evidence="1">The sequence shown here is derived from an EMBL/GenBank/DDBJ whole genome shotgun (WGS) entry which is preliminary data.</text>
</comment>
<dbReference type="AlphaFoldDB" id="A0A0X3Y1Y9"/>
<organism evidence="1 2">
    <name type="scientific">Fusobacterium nucleatum subsp. nucleatum</name>
    <dbReference type="NCBI Taxonomy" id="76856"/>
    <lineage>
        <taxon>Bacteria</taxon>
        <taxon>Fusobacteriati</taxon>
        <taxon>Fusobacteriota</taxon>
        <taxon>Fusobacteriia</taxon>
        <taxon>Fusobacteriales</taxon>
        <taxon>Fusobacteriaceae</taxon>
        <taxon>Fusobacterium</taxon>
    </lineage>
</organism>
<dbReference type="Proteomes" id="UP000054800">
    <property type="component" value="Unassembled WGS sequence"/>
</dbReference>
<dbReference type="RefSeq" id="WP_059222779.1">
    <property type="nucleotide sequence ID" value="NZ_LMVH01000001.1"/>
</dbReference>
<gene>
    <name evidence="1" type="ORF">RO03_05860</name>
</gene>
<name>A0A0X3Y1Y9_FUSNC</name>
<reference evidence="1 2" key="1">
    <citation type="submission" date="2015-10" db="EMBL/GenBank/DDBJ databases">
        <authorList>
            <person name="Gilbert D.G."/>
        </authorList>
    </citation>
    <scope>NUCLEOTIDE SEQUENCE [LARGE SCALE GENOMIC DNA]</scope>
    <source>
        <strain evidence="1 2">ChDC F311</strain>
    </source>
</reference>
<evidence type="ECO:0000313" key="2">
    <source>
        <dbReference type="Proteomes" id="UP000054800"/>
    </source>
</evidence>
<accession>A0A0X3Y1Y9</accession>
<sequence length="149" mass="17837">MEFHNHLIDEKFVRNKEEELYCIKFSSDSGEYSTVEITSSSNLDKKYTFIVVDHKEQFYKDQTLLTLRLPLAIEKAGRTLQFRNNFIKFLKSWYYSNDTFSMTLTNLQSNLEFNFFKEIITINKSNFFFEGIKDKIVIFRILLDHSLLK</sequence>